<evidence type="ECO:0000256" key="10">
    <source>
        <dbReference type="ARBA" id="ARBA00031082"/>
    </source>
</evidence>
<evidence type="ECO:0000256" key="4">
    <source>
        <dbReference type="ARBA" id="ARBA00022533"/>
    </source>
</evidence>
<keyword evidence="8 11" id="KW-0460">Magnesium</keyword>
<dbReference type="Pfam" id="PF14681">
    <property type="entry name" value="UPRTase"/>
    <property type="match status" value="1"/>
</dbReference>
<keyword evidence="7 11" id="KW-0547">Nucleotide-binding</keyword>
<accession>A0ABX9DEK7</accession>
<comment type="similarity">
    <text evidence="2 11">Belongs to the UPRTase family.</text>
</comment>
<keyword evidence="14" id="KW-1185">Reference proteome</keyword>
<feature type="domain" description="Phosphoribosyltransferase" evidence="12">
    <location>
        <begin position="7"/>
        <end position="209"/>
    </location>
</feature>
<evidence type="ECO:0000256" key="5">
    <source>
        <dbReference type="ARBA" id="ARBA00022676"/>
    </source>
</evidence>
<dbReference type="InterPro" id="IPR050054">
    <property type="entry name" value="UPRTase/APRTase"/>
</dbReference>
<comment type="function">
    <text evidence="11">Catalyzes the conversion of uracil and 5-phospho-alpha-D-ribose 1-diphosphate (PRPP) to UMP and diphosphate.</text>
</comment>
<evidence type="ECO:0000313" key="13">
    <source>
        <dbReference type="EMBL" id="RAP40114.1"/>
    </source>
</evidence>
<feature type="binding site" evidence="11">
    <location>
        <position position="105"/>
    </location>
    <ligand>
        <name>5-phospho-alpha-D-ribose 1-diphosphate</name>
        <dbReference type="ChEBI" id="CHEBI:58017"/>
    </ligand>
</feature>
<keyword evidence="6 11" id="KW-0808">Transferase</keyword>
<protein>
    <recommendedName>
        <fullName evidence="3 11">Uracil phosphoribosyltransferase</fullName>
        <ecNumber evidence="3 11">2.4.2.9</ecNumber>
    </recommendedName>
    <alternativeName>
        <fullName evidence="10 11">UMP pyrophosphorylase</fullName>
    </alternativeName>
    <alternativeName>
        <fullName evidence="11">UPRTase</fullName>
    </alternativeName>
</protein>
<dbReference type="EC" id="2.4.2.9" evidence="3 11"/>
<dbReference type="CDD" id="cd06223">
    <property type="entry name" value="PRTases_typeI"/>
    <property type="match status" value="1"/>
</dbReference>
<dbReference type="InterPro" id="IPR029057">
    <property type="entry name" value="PRTase-like"/>
</dbReference>
<evidence type="ECO:0000256" key="2">
    <source>
        <dbReference type="ARBA" id="ARBA00009516"/>
    </source>
</evidence>
<sequence>MYDHLTVVTHPLVQHKLTLMRDKDTSTAGFRQLLREISQLLAYEITRELEMTTRRIETPLCTMDAPVLEGKKLVLVSILRAGNGLLDGVLELVPSARVGFVGLYRDETTLEPVQYYFKVPQDLKDRLVIVVDPMLATGNSSAAAVELLKKAGANDIRFMCLLAAPEGVARMKAAHPDVPIVTASIDERLNEQGYIVPGLGDAGDRMFGTR</sequence>
<proteinExistence type="inferred from homology"/>
<reference evidence="13 14" key="1">
    <citation type="submission" date="2017-01" db="EMBL/GenBank/DDBJ databases">
        <title>Genome sequence of Rhodovulum viride JA756.</title>
        <authorList>
            <person name="Lakshmi K.V."/>
            <person name="Tushar L.D."/>
            <person name="Sasikala C."/>
            <person name="Venkataramana C."/>
        </authorList>
    </citation>
    <scope>NUCLEOTIDE SEQUENCE [LARGE SCALE GENOMIC DNA]</scope>
    <source>
        <strain evidence="13 14">JA756</strain>
    </source>
</reference>
<feature type="binding site" evidence="11">
    <location>
        <position position="80"/>
    </location>
    <ligand>
        <name>5-phospho-alpha-D-ribose 1-diphosphate</name>
        <dbReference type="ChEBI" id="CHEBI:58017"/>
    </ligand>
</feature>
<dbReference type="HAMAP" id="MF_01218_B">
    <property type="entry name" value="Upp_B"/>
    <property type="match status" value="1"/>
</dbReference>
<keyword evidence="5 11" id="KW-0328">Glycosyltransferase</keyword>
<comment type="pathway">
    <text evidence="1 11">Pyrimidine metabolism; UMP biosynthesis via salvage pathway; UMP from uracil: step 1/1.</text>
</comment>
<dbReference type="PANTHER" id="PTHR32315">
    <property type="entry name" value="ADENINE PHOSPHORIBOSYLTRANSFERASE"/>
    <property type="match status" value="1"/>
</dbReference>
<feature type="binding site" evidence="11">
    <location>
        <begin position="132"/>
        <end position="140"/>
    </location>
    <ligand>
        <name>5-phospho-alpha-D-ribose 1-diphosphate</name>
        <dbReference type="ChEBI" id="CHEBI:58017"/>
    </ligand>
</feature>
<dbReference type="EMBL" id="MUAV01000024">
    <property type="protein sequence ID" value="RAP40114.1"/>
    <property type="molecule type" value="Genomic_DNA"/>
</dbReference>
<dbReference type="Proteomes" id="UP000248659">
    <property type="component" value="Unassembled WGS sequence"/>
</dbReference>
<evidence type="ECO:0000256" key="9">
    <source>
        <dbReference type="ARBA" id="ARBA00023134"/>
    </source>
</evidence>
<keyword evidence="9 11" id="KW-0342">GTP-binding</keyword>
<dbReference type="NCBIfam" id="NF001097">
    <property type="entry name" value="PRK00129.1"/>
    <property type="match status" value="1"/>
</dbReference>
<dbReference type="SUPFAM" id="SSF53271">
    <property type="entry name" value="PRTase-like"/>
    <property type="match status" value="1"/>
</dbReference>
<dbReference type="InterPro" id="IPR000836">
    <property type="entry name" value="PRTase_dom"/>
</dbReference>
<dbReference type="InterPro" id="IPR034332">
    <property type="entry name" value="Upp_B"/>
</dbReference>
<feature type="binding site" evidence="11">
    <location>
        <position position="195"/>
    </location>
    <ligand>
        <name>uracil</name>
        <dbReference type="ChEBI" id="CHEBI:17568"/>
    </ligand>
</feature>
<evidence type="ECO:0000259" key="12">
    <source>
        <dbReference type="Pfam" id="PF14681"/>
    </source>
</evidence>
<comment type="catalytic activity">
    <reaction evidence="11">
        <text>UMP + diphosphate = 5-phospho-alpha-D-ribose 1-diphosphate + uracil</text>
        <dbReference type="Rhea" id="RHEA:13017"/>
        <dbReference type="ChEBI" id="CHEBI:17568"/>
        <dbReference type="ChEBI" id="CHEBI:33019"/>
        <dbReference type="ChEBI" id="CHEBI:57865"/>
        <dbReference type="ChEBI" id="CHEBI:58017"/>
        <dbReference type="EC" id="2.4.2.9"/>
    </reaction>
</comment>
<evidence type="ECO:0000256" key="1">
    <source>
        <dbReference type="ARBA" id="ARBA00005180"/>
    </source>
</evidence>
<feature type="binding site" evidence="11">
    <location>
        <begin position="200"/>
        <end position="202"/>
    </location>
    <ligand>
        <name>uracil</name>
        <dbReference type="ChEBI" id="CHEBI:17568"/>
    </ligand>
</feature>
<evidence type="ECO:0000256" key="6">
    <source>
        <dbReference type="ARBA" id="ARBA00022679"/>
    </source>
</evidence>
<keyword evidence="4 11" id="KW-0021">Allosteric enzyme</keyword>
<evidence type="ECO:0000256" key="7">
    <source>
        <dbReference type="ARBA" id="ARBA00022741"/>
    </source>
</evidence>
<organism evidence="13 14">
    <name type="scientific">Rhodovulum viride</name>
    <dbReference type="NCBI Taxonomy" id="1231134"/>
    <lineage>
        <taxon>Bacteria</taxon>
        <taxon>Pseudomonadati</taxon>
        <taxon>Pseudomonadota</taxon>
        <taxon>Alphaproteobacteria</taxon>
        <taxon>Rhodobacterales</taxon>
        <taxon>Paracoccaceae</taxon>
        <taxon>Rhodovulum</taxon>
    </lineage>
</organism>
<evidence type="ECO:0000256" key="11">
    <source>
        <dbReference type="HAMAP-Rule" id="MF_01218"/>
    </source>
</evidence>
<evidence type="ECO:0000256" key="8">
    <source>
        <dbReference type="ARBA" id="ARBA00022842"/>
    </source>
</evidence>
<comment type="caution">
    <text evidence="13">The sequence shown here is derived from an EMBL/GenBank/DDBJ whole genome shotgun (WGS) entry which is preliminary data.</text>
</comment>
<feature type="binding site" evidence="11">
    <location>
        <position position="201"/>
    </location>
    <ligand>
        <name>5-phospho-alpha-D-ribose 1-diphosphate</name>
        <dbReference type="ChEBI" id="CHEBI:58017"/>
    </ligand>
</feature>
<comment type="activity regulation">
    <text evidence="11">Allosterically activated by GTP.</text>
</comment>
<name>A0ABX9DEK7_9RHOB</name>
<dbReference type="GO" id="GO:0016757">
    <property type="term" value="F:glycosyltransferase activity"/>
    <property type="evidence" value="ECO:0007669"/>
    <property type="project" value="UniProtKB-KW"/>
</dbReference>
<dbReference type="RefSeq" id="WP_112316872.1">
    <property type="nucleotide sequence ID" value="NZ_MUAV01000024.1"/>
</dbReference>
<dbReference type="InterPro" id="IPR005765">
    <property type="entry name" value="UPRT"/>
</dbReference>
<comment type="cofactor">
    <cofactor evidence="11">
        <name>Mg(2+)</name>
        <dbReference type="ChEBI" id="CHEBI:18420"/>
    </cofactor>
    <text evidence="11">Binds 1 Mg(2+) ion per subunit. The magnesium is bound as Mg-PRPP.</text>
</comment>
<evidence type="ECO:0000256" key="3">
    <source>
        <dbReference type="ARBA" id="ARBA00011894"/>
    </source>
</evidence>
<evidence type="ECO:0000313" key="14">
    <source>
        <dbReference type="Proteomes" id="UP000248659"/>
    </source>
</evidence>
<dbReference type="Gene3D" id="3.40.50.2020">
    <property type="match status" value="1"/>
</dbReference>
<dbReference type="PANTHER" id="PTHR32315:SF4">
    <property type="entry name" value="URACIL PHOSPHORIBOSYLTRANSFERASE, CHLOROPLASTIC"/>
    <property type="match status" value="1"/>
</dbReference>
<dbReference type="NCBIfam" id="TIGR01091">
    <property type="entry name" value="upp"/>
    <property type="match status" value="1"/>
</dbReference>
<gene>
    <name evidence="11" type="primary">upp</name>
    <name evidence="13" type="ORF">BYZ73_17035</name>
</gene>